<gene>
    <name evidence="1" type="ORF">OA57_04360</name>
</gene>
<reference evidence="1 2" key="1">
    <citation type="submission" date="2014-11" db="EMBL/GenBank/DDBJ databases">
        <title>Draft genome sequence of Chelonobacter oris 1662T, associated with respiratory disease in Hermann's Tortoises.</title>
        <authorList>
            <person name="Kudirkiene E."/>
            <person name="Hansen M.J."/>
            <person name="Bojesen A.M."/>
        </authorList>
    </citation>
    <scope>NUCLEOTIDE SEQUENCE [LARGE SCALE GENOMIC DNA]</scope>
    <source>
        <strain evidence="1 2">1662</strain>
    </source>
</reference>
<dbReference type="OrthoDB" id="327621at2"/>
<evidence type="ECO:0000313" key="1">
    <source>
        <dbReference type="EMBL" id="KGQ70622.1"/>
    </source>
</evidence>
<protein>
    <submittedName>
        <fullName evidence="1">Uncharacterized protein</fullName>
    </submittedName>
</protein>
<dbReference type="RefSeq" id="WP_034613979.1">
    <property type="nucleotide sequence ID" value="NZ_JSUM01000006.1"/>
</dbReference>
<organism evidence="1 2">
    <name type="scientific">Chelonobacter oris</name>
    <dbReference type="NCBI Taxonomy" id="505317"/>
    <lineage>
        <taxon>Bacteria</taxon>
        <taxon>Pseudomonadati</taxon>
        <taxon>Pseudomonadota</taxon>
        <taxon>Gammaproteobacteria</taxon>
        <taxon>Pasteurellales</taxon>
        <taxon>Pasteurellaceae</taxon>
        <taxon>Chelonobacter</taxon>
    </lineage>
</organism>
<proteinExistence type="predicted"/>
<dbReference type="AlphaFoldDB" id="A0A0A3AS84"/>
<sequence>MENSIAYESEERQAAHAQFEQWRQNLPKTRYILLNQADSGVAGFCSLENTPPQQYHGCSDDRYIKILISNYDFLWAITMPGKQFFFAEGQGEHFAQAVYGEFRILNGTALLQRLLDGNLQPL</sequence>
<keyword evidence="2" id="KW-1185">Reference proteome</keyword>
<evidence type="ECO:0000313" key="2">
    <source>
        <dbReference type="Proteomes" id="UP000030380"/>
    </source>
</evidence>
<dbReference type="Pfam" id="PF14345">
    <property type="entry name" value="GDYXXLXY"/>
    <property type="match status" value="1"/>
</dbReference>
<accession>A0A0A3AS84</accession>
<dbReference type="STRING" id="505317.OA57_04360"/>
<comment type="caution">
    <text evidence="1">The sequence shown here is derived from an EMBL/GenBank/DDBJ whole genome shotgun (WGS) entry which is preliminary data.</text>
</comment>
<dbReference type="InterPro" id="IPR025833">
    <property type="entry name" value="GDYXXLXY"/>
</dbReference>
<name>A0A0A3AS84_9PAST</name>
<dbReference type="Proteomes" id="UP000030380">
    <property type="component" value="Unassembled WGS sequence"/>
</dbReference>
<dbReference type="EMBL" id="JSUM01000006">
    <property type="protein sequence ID" value="KGQ70622.1"/>
    <property type="molecule type" value="Genomic_DNA"/>
</dbReference>